<dbReference type="GO" id="GO:0004252">
    <property type="term" value="F:serine-type endopeptidase activity"/>
    <property type="evidence" value="ECO:0007669"/>
    <property type="project" value="UniProtKB-UniRule"/>
</dbReference>
<dbReference type="InterPro" id="IPR050131">
    <property type="entry name" value="Peptidase_S8_subtilisin-like"/>
</dbReference>
<evidence type="ECO:0000256" key="4">
    <source>
        <dbReference type="ARBA" id="ARBA00022670"/>
    </source>
</evidence>
<dbReference type="InterPro" id="IPR034176">
    <property type="entry name" value="Peptidases_S8_13"/>
</dbReference>
<dbReference type="PROSITE" id="PS00137">
    <property type="entry name" value="SUBTILASE_HIS"/>
    <property type="match status" value="1"/>
</dbReference>
<evidence type="ECO:0000256" key="10">
    <source>
        <dbReference type="RuleBase" id="RU003355"/>
    </source>
</evidence>
<dbReference type="GO" id="GO:0005576">
    <property type="term" value="C:extracellular region"/>
    <property type="evidence" value="ECO:0007669"/>
    <property type="project" value="UniProtKB-SubCell"/>
</dbReference>
<keyword evidence="7 9" id="KW-0720">Serine protease</keyword>
<dbReference type="OrthoDB" id="9790784at2"/>
<dbReference type="InterPro" id="IPR036852">
    <property type="entry name" value="Peptidase_S8/S53_dom_sf"/>
</dbReference>
<dbReference type="STRING" id="1440763.BJI69_12680"/>
<gene>
    <name evidence="14" type="ORF">BJI69_12680</name>
</gene>
<dbReference type="RefSeq" id="WP_046966349.1">
    <property type="nucleotide sequence ID" value="NZ_CP017480.1"/>
</dbReference>
<keyword evidence="3" id="KW-0964">Secreted</keyword>
<evidence type="ECO:0000256" key="8">
    <source>
        <dbReference type="ARBA" id="ARBA00023145"/>
    </source>
</evidence>
<name>A0A1L3EUG2_9GAMM</name>
<dbReference type="PROSITE" id="PS00138">
    <property type="entry name" value="SUBTILASE_SER"/>
    <property type="match status" value="1"/>
</dbReference>
<dbReference type="Gene3D" id="3.40.50.200">
    <property type="entry name" value="Peptidase S8/S53 domain"/>
    <property type="match status" value="1"/>
</dbReference>
<evidence type="ECO:0000313" key="14">
    <source>
        <dbReference type="EMBL" id="APG04670.1"/>
    </source>
</evidence>
<dbReference type="InterPro" id="IPR022398">
    <property type="entry name" value="Peptidase_S8_His-AS"/>
</dbReference>
<evidence type="ECO:0000256" key="9">
    <source>
        <dbReference type="PROSITE-ProRule" id="PRU01240"/>
    </source>
</evidence>
<evidence type="ECO:0000256" key="5">
    <source>
        <dbReference type="ARBA" id="ARBA00022729"/>
    </source>
</evidence>
<reference evidence="15" key="1">
    <citation type="submission" date="2016-09" db="EMBL/GenBank/DDBJ databases">
        <authorList>
            <person name="Lysoe E."/>
        </authorList>
    </citation>
    <scope>NUCLEOTIDE SEQUENCE [LARGE SCALE GENOMIC DNA]</scope>
    <source>
        <strain evidence="15">LJ96T</strain>
    </source>
</reference>
<dbReference type="InterPro" id="IPR023828">
    <property type="entry name" value="Peptidase_S8_Ser-AS"/>
</dbReference>
<feature type="region of interest" description="Disordered" evidence="11">
    <location>
        <begin position="48"/>
        <end position="71"/>
    </location>
</feature>
<proteinExistence type="inferred from homology"/>
<feature type="domain" description="Peptidase S8/S53" evidence="13">
    <location>
        <begin position="139"/>
        <end position="422"/>
    </location>
</feature>
<dbReference type="CDD" id="cd07496">
    <property type="entry name" value="Peptidases_S8_13"/>
    <property type="match status" value="1"/>
</dbReference>
<dbReference type="InterPro" id="IPR000209">
    <property type="entry name" value="Peptidase_S8/S53_dom"/>
</dbReference>
<comment type="similarity">
    <text evidence="2 9 10">Belongs to the peptidase S8 family.</text>
</comment>
<feature type="active site" description="Charge relay system" evidence="9">
    <location>
        <position position="148"/>
    </location>
</feature>
<feature type="region of interest" description="Disordered" evidence="11">
    <location>
        <begin position="172"/>
        <end position="205"/>
    </location>
</feature>
<evidence type="ECO:0000256" key="11">
    <source>
        <dbReference type="SAM" id="MobiDB-lite"/>
    </source>
</evidence>
<dbReference type="AlphaFoldDB" id="A0A1L3EUG2"/>
<dbReference type="Proteomes" id="UP000182987">
    <property type="component" value="Chromosome"/>
</dbReference>
<dbReference type="PROSITE" id="PS51892">
    <property type="entry name" value="SUBTILASE"/>
    <property type="match status" value="1"/>
</dbReference>
<dbReference type="PROSITE" id="PS00136">
    <property type="entry name" value="SUBTILASE_ASP"/>
    <property type="match status" value="1"/>
</dbReference>
<accession>A0A1L3EUG2</accession>
<keyword evidence="4 9" id="KW-0645">Protease</keyword>
<dbReference type="GO" id="GO:0006508">
    <property type="term" value="P:proteolysis"/>
    <property type="evidence" value="ECO:0007669"/>
    <property type="project" value="UniProtKB-KW"/>
</dbReference>
<comment type="subcellular location">
    <subcellularLocation>
        <location evidence="1">Secreted</location>
    </subcellularLocation>
</comment>
<sequence>MSKCSGSPLAVVALCLSVSTPVVASDGTTTRYIVHFEDVLVEKAMADEAAPATMSRPSPSPSPSPSWHRGRLATGGEVMELTAAEADAVAASAGVVAVEEDRMVTPAGGIVDSLWRRQWYMHDPKVGIDATVAWVDTRGDGAVVAVLDTGITAHPEFDGQLLPGYDFITDAQGARDGDARDADPTDEGDWTEPGDCGSSRSEPSTWHGTHVAGIVVARAGNVQGIVGVAPEAKLVPVRVMGHCGGRLSDVADAIVWASGGEVAGIPSRPPVDVINLSLRLHGACGVAMRRAIEQARSRGTAVVAAAGNDSILASTVSPANCPGVISVAALNRDGGMAWYSNYGDGVTVAAPGGSLGQFGSDDIVSSVDAGARTRQRPIFKYYAGTSMAAPQVAGLVALMRSADPLIGVDEITTQLVDNARPLPGPCPKGCGAGLIDAGATVDAVVEDRVLPRPGT</sequence>
<dbReference type="PANTHER" id="PTHR43806:SF11">
    <property type="entry name" value="CEREVISIN-RELATED"/>
    <property type="match status" value="1"/>
</dbReference>
<evidence type="ECO:0000256" key="3">
    <source>
        <dbReference type="ARBA" id="ARBA00022525"/>
    </source>
</evidence>
<dbReference type="PRINTS" id="PR00723">
    <property type="entry name" value="SUBTILISIN"/>
</dbReference>
<protein>
    <recommendedName>
        <fullName evidence="13">Peptidase S8/S53 domain-containing protein</fullName>
    </recommendedName>
</protein>
<evidence type="ECO:0000256" key="12">
    <source>
        <dbReference type="SAM" id="SignalP"/>
    </source>
</evidence>
<dbReference type="Pfam" id="PF00082">
    <property type="entry name" value="Peptidase_S8"/>
    <property type="match status" value="1"/>
</dbReference>
<keyword evidence="15" id="KW-1185">Reference proteome</keyword>
<feature type="chain" id="PRO_5009853215" description="Peptidase S8/S53 domain-containing protein" evidence="12">
    <location>
        <begin position="25"/>
        <end position="455"/>
    </location>
</feature>
<dbReference type="EMBL" id="CP017480">
    <property type="protein sequence ID" value="APG04670.1"/>
    <property type="molecule type" value="Genomic_DNA"/>
</dbReference>
<feature type="signal peptide" evidence="12">
    <location>
        <begin position="1"/>
        <end position="24"/>
    </location>
</feature>
<keyword evidence="8" id="KW-0865">Zymogen</keyword>
<feature type="active site" description="Charge relay system" evidence="9">
    <location>
        <position position="207"/>
    </location>
</feature>
<dbReference type="KEGG" id="lrz:BJI69_12680"/>
<dbReference type="FunFam" id="3.40.50.200:FF:000022">
    <property type="entry name" value="Extracellular protease"/>
    <property type="match status" value="1"/>
</dbReference>
<dbReference type="InterPro" id="IPR023827">
    <property type="entry name" value="Peptidase_S8_Asp-AS"/>
</dbReference>
<dbReference type="SUPFAM" id="SSF52743">
    <property type="entry name" value="Subtilisin-like"/>
    <property type="match status" value="1"/>
</dbReference>
<organism evidence="14 15">
    <name type="scientific">Luteibacter rhizovicinus DSM 16549</name>
    <dbReference type="NCBI Taxonomy" id="1440763"/>
    <lineage>
        <taxon>Bacteria</taxon>
        <taxon>Pseudomonadati</taxon>
        <taxon>Pseudomonadota</taxon>
        <taxon>Gammaproteobacteria</taxon>
        <taxon>Lysobacterales</taxon>
        <taxon>Rhodanobacteraceae</taxon>
        <taxon>Luteibacter</taxon>
    </lineage>
</organism>
<evidence type="ECO:0000256" key="1">
    <source>
        <dbReference type="ARBA" id="ARBA00004613"/>
    </source>
</evidence>
<dbReference type="PANTHER" id="PTHR43806">
    <property type="entry name" value="PEPTIDASE S8"/>
    <property type="match status" value="1"/>
</dbReference>
<evidence type="ECO:0000259" key="13">
    <source>
        <dbReference type="Pfam" id="PF00082"/>
    </source>
</evidence>
<evidence type="ECO:0000313" key="15">
    <source>
        <dbReference type="Proteomes" id="UP000182987"/>
    </source>
</evidence>
<dbReference type="InterPro" id="IPR015500">
    <property type="entry name" value="Peptidase_S8_subtilisin-rel"/>
</dbReference>
<keyword evidence="5 12" id="KW-0732">Signal</keyword>
<feature type="compositionally biased region" description="Basic and acidic residues" evidence="11">
    <location>
        <begin position="173"/>
        <end position="183"/>
    </location>
</feature>
<evidence type="ECO:0000256" key="7">
    <source>
        <dbReference type="ARBA" id="ARBA00022825"/>
    </source>
</evidence>
<evidence type="ECO:0000256" key="2">
    <source>
        <dbReference type="ARBA" id="ARBA00011073"/>
    </source>
</evidence>
<keyword evidence="6 9" id="KW-0378">Hydrolase</keyword>
<evidence type="ECO:0000256" key="6">
    <source>
        <dbReference type="ARBA" id="ARBA00022801"/>
    </source>
</evidence>
<feature type="active site" description="Charge relay system" evidence="9">
    <location>
        <position position="386"/>
    </location>
</feature>